<dbReference type="OrthoDB" id="10677010at2759"/>
<reference evidence="2" key="1">
    <citation type="journal article" date="2020" name="Fungal Divers.">
        <title>Resolving the Mortierellaceae phylogeny through synthesis of multi-gene phylogenetics and phylogenomics.</title>
        <authorList>
            <person name="Vandepol N."/>
            <person name="Liber J."/>
            <person name="Desiro A."/>
            <person name="Na H."/>
            <person name="Kennedy M."/>
            <person name="Barry K."/>
            <person name="Grigoriev I.V."/>
            <person name="Miller A.N."/>
            <person name="O'Donnell K."/>
            <person name="Stajich J.E."/>
            <person name="Bonito G."/>
        </authorList>
    </citation>
    <scope>NUCLEOTIDE SEQUENCE</scope>
    <source>
        <strain evidence="2">MES-2147</strain>
    </source>
</reference>
<evidence type="ECO:0000313" key="3">
    <source>
        <dbReference type="Proteomes" id="UP000749646"/>
    </source>
</evidence>
<dbReference type="EMBL" id="JAAAHW010009630">
    <property type="protein sequence ID" value="KAF9938056.1"/>
    <property type="molecule type" value="Genomic_DNA"/>
</dbReference>
<evidence type="ECO:0000313" key="2">
    <source>
        <dbReference type="EMBL" id="KAF9938056.1"/>
    </source>
</evidence>
<keyword evidence="3" id="KW-1185">Reference proteome</keyword>
<name>A0A9P6LTJ1_9FUNG</name>
<gene>
    <name evidence="2" type="ORF">BGZ65_000507</name>
</gene>
<dbReference type="AlphaFoldDB" id="A0A9P6LTJ1"/>
<evidence type="ECO:0000256" key="1">
    <source>
        <dbReference type="SAM" id="MobiDB-lite"/>
    </source>
</evidence>
<dbReference type="Proteomes" id="UP000749646">
    <property type="component" value="Unassembled WGS sequence"/>
</dbReference>
<accession>A0A9P6LTJ1</accession>
<feature type="region of interest" description="Disordered" evidence="1">
    <location>
        <begin position="1"/>
        <end position="79"/>
    </location>
</feature>
<protein>
    <submittedName>
        <fullName evidence="2">Uncharacterized protein</fullName>
    </submittedName>
</protein>
<feature type="compositionally biased region" description="Basic and acidic residues" evidence="1">
    <location>
        <begin position="43"/>
        <end position="52"/>
    </location>
</feature>
<sequence length="119" mass="13820">MFKKRGSPRKNKKGEDDGEEAITVSVPQDPFDLATHHPSTGTGEDKENERQSNAEPHNVLQHQPWKPWDPQKLTTSNKQTQGGSHVFFIYNVSIPKFVNNIHEEESQYDAQFIQRFFRR</sequence>
<comment type="caution">
    <text evidence="2">The sequence shown here is derived from an EMBL/GenBank/DDBJ whole genome shotgun (WGS) entry which is preliminary data.</text>
</comment>
<proteinExistence type="predicted"/>
<feature type="compositionally biased region" description="Basic residues" evidence="1">
    <location>
        <begin position="1"/>
        <end position="12"/>
    </location>
</feature>
<organism evidence="2 3">
    <name type="scientific">Modicella reniformis</name>
    <dbReference type="NCBI Taxonomy" id="1440133"/>
    <lineage>
        <taxon>Eukaryota</taxon>
        <taxon>Fungi</taxon>
        <taxon>Fungi incertae sedis</taxon>
        <taxon>Mucoromycota</taxon>
        <taxon>Mortierellomycotina</taxon>
        <taxon>Mortierellomycetes</taxon>
        <taxon>Mortierellales</taxon>
        <taxon>Mortierellaceae</taxon>
        <taxon>Modicella</taxon>
    </lineage>
</organism>